<feature type="domain" description="HhH-GPD" evidence="12">
    <location>
        <begin position="181"/>
        <end position="387"/>
    </location>
</feature>
<evidence type="ECO:0000256" key="5">
    <source>
        <dbReference type="ARBA" id="ARBA00022801"/>
    </source>
</evidence>
<evidence type="ECO:0000259" key="12">
    <source>
        <dbReference type="SMART" id="SM00478"/>
    </source>
</evidence>
<dbReference type="InterPro" id="IPR003265">
    <property type="entry name" value="HhH-GPD_domain"/>
</dbReference>
<evidence type="ECO:0000256" key="11">
    <source>
        <dbReference type="ARBA" id="ARBA00044632"/>
    </source>
</evidence>
<dbReference type="EnsemblProtists" id="PYU1_T010572">
    <property type="protein sequence ID" value="PYU1_T010572"/>
    <property type="gene ID" value="PYU1_G010549"/>
</dbReference>
<dbReference type="InParanoid" id="K3X023"/>
<reference evidence="14" key="2">
    <citation type="submission" date="2010-04" db="EMBL/GenBank/DDBJ databases">
        <authorList>
            <person name="Buell R."/>
            <person name="Hamilton J."/>
            <person name="Hostetler J."/>
        </authorList>
    </citation>
    <scope>NUCLEOTIDE SEQUENCE [LARGE SCALE GENOMIC DNA]</scope>
    <source>
        <strain evidence="14">DAOM:BR144</strain>
    </source>
</reference>
<comment type="similarity">
    <text evidence="2">Belongs to the type-1 OGG1 family.</text>
</comment>
<sequence>GTKRKASTVAASPEPPAYVRIKAELPTTKNNHGNIHVKHETLASIPVKTEEEGDASGGALQWHRLCSPQELSCKLTLASGQVFSWQYHAHACEWSGVVGNYVFALRENNQIVEYRCLHPLQLPPQEAHAILTHYFRLDTEAAPLYQAWTTLDDPMAQLIRSLPGHRMIRQDPVECLFSFICSSNNNIQRIQQMVGKLRATYGTHLCTVDAVSLMPISPDSKLSSSKEVAAISYYSFPSPETLTTKCEEATLRTLGFGYRAPFITKSSQQLVALGGIEYLHQIRDWKPQKSADVNAIDEMDEYQAKLMVFAGVGRKVADCIALFALERLDAIPVDTHVWQIACREFDPSLVDKKSITPSVYKSVGDHFRRRFSPFAGWAHSVLFTGDLTAFQSHLPTDMQKKKKNVKTQVKKKVVGRIKAPGKKAR</sequence>
<dbReference type="CDD" id="cd00056">
    <property type="entry name" value="ENDO3c"/>
    <property type="match status" value="1"/>
</dbReference>
<evidence type="ECO:0000256" key="1">
    <source>
        <dbReference type="ARBA" id="ARBA00004123"/>
    </source>
</evidence>
<keyword evidence="8" id="KW-0539">Nucleus</keyword>
<dbReference type="InterPro" id="IPR023170">
    <property type="entry name" value="HhH_base_excis_C"/>
</dbReference>
<keyword evidence="5" id="KW-0378">Hydrolase</keyword>
<proteinExistence type="inferred from homology"/>
<keyword evidence="6" id="KW-0234">DNA repair</keyword>
<evidence type="ECO:0000313" key="13">
    <source>
        <dbReference type="EnsemblProtists" id="PYU1_T010572"/>
    </source>
</evidence>
<keyword evidence="14" id="KW-1185">Reference proteome</keyword>
<dbReference type="InterPro" id="IPR052054">
    <property type="entry name" value="Oxidative_DNA_repair_enzyme"/>
</dbReference>
<evidence type="ECO:0000256" key="4">
    <source>
        <dbReference type="ARBA" id="ARBA00022763"/>
    </source>
</evidence>
<dbReference type="SMART" id="SM00478">
    <property type="entry name" value="ENDO3c"/>
    <property type="match status" value="1"/>
</dbReference>
<reference evidence="14" key="1">
    <citation type="journal article" date="2010" name="Genome Biol.">
        <title>Genome sequence of the necrotrophic plant pathogen Pythium ultimum reveals original pathogenicity mechanisms and effector repertoire.</title>
        <authorList>
            <person name="Levesque C.A."/>
            <person name="Brouwer H."/>
            <person name="Cano L."/>
            <person name="Hamilton J.P."/>
            <person name="Holt C."/>
            <person name="Huitema E."/>
            <person name="Raffaele S."/>
            <person name="Robideau G.P."/>
            <person name="Thines M."/>
            <person name="Win J."/>
            <person name="Zerillo M.M."/>
            <person name="Beakes G.W."/>
            <person name="Boore J.L."/>
            <person name="Busam D."/>
            <person name="Dumas B."/>
            <person name="Ferriera S."/>
            <person name="Fuerstenberg S.I."/>
            <person name="Gachon C.M."/>
            <person name="Gaulin E."/>
            <person name="Govers F."/>
            <person name="Grenville-Briggs L."/>
            <person name="Horner N."/>
            <person name="Hostetler J."/>
            <person name="Jiang R.H."/>
            <person name="Johnson J."/>
            <person name="Krajaejun T."/>
            <person name="Lin H."/>
            <person name="Meijer H.J."/>
            <person name="Moore B."/>
            <person name="Morris P."/>
            <person name="Phuntmart V."/>
            <person name="Puiu D."/>
            <person name="Shetty J."/>
            <person name="Stajich J.E."/>
            <person name="Tripathy S."/>
            <person name="Wawra S."/>
            <person name="van West P."/>
            <person name="Whitty B.R."/>
            <person name="Coutinho P.M."/>
            <person name="Henrissat B."/>
            <person name="Martin F."/>
            <person name="Thomas P.D."/>
            <person name="Tyler B.M."/>
            <person name="De Vries R.P."/>
            <person name="Kamoun S."/>
            <person name="Yandell M."/>
            <person name="Tisserat N."/>
            <person name="Buell C.R."/>
        </authorList>
    </citation>
    <scope>NUCLEOTIDE SEQUENCE</scope>
    <source>
        <strain evidence="14">DAOM:BR144</strain>
    </source>
</reference>
<dbReference type="SUPFAM" id="SSF55945">
    <property type="entry name" value="TATA-box binding protein-like"/>
    <property type="match status" value="1"/>
</dbReference>
<dbReference type="HOGENOM" id="CLU_027543_0_0_1"/>
<dbReference type="GO" id="GO:0006289">
    <property type="term" value="P:nucleotide-excision repair"/>
    <property type="evidence" value="ECO:0007669"/>
    <property type="project" value="InterPro"/>
</dbReference>
<dbReference type="InterPro" id="IPR011257">
    <property type="entry name" value="DNA_glycosylase"/>
</dbReference>
<dbReference type="PANTHER" id="PTHR10242:SF2">
    <property type="entry name" value="N-GLYCOSYLASE_DNA LYASE"/>
    <property type="match status" value="1"/>
</dbReference>
<dbReference type="InterPro" id="IPR012904">
    <property type="entry name" value="OGG_N"/>
</dbReference>
<dbReference type="Gene3D" id="3.30.310.40">
    <property type="match status" value="1"/>
</dbReference>
<evidence type="ECO:0000256" key="8">
    <source>
        <dbReference type="ARBA" id="ARBA00023242"/>
    </source>
</evidence>
<dbReference type="Gene3D" id="1.10.1670.10">
    <property type="entry name" value="Helix-hairpin-Helix base-excision DNA repair enzymes (C-terminal)"/>
    <property type="match status" value="1"/>
</dbReference>
<evidence type="ECO:0000256" key="9">
    <source>
        <dbReference type="ARBA" id="ARBA00023268"/>
    </source>
</evidence>
<comment type="catalytic activity">
    <reaction evidence="11">
        <text>2'-deoxyribonucleotide-(2'-deoxyribose 5'-phosphate)-2'-deoxyribonucleotide-DNA = a 3'-end 2'-deoxyribonucleotide-(2,3-dehydro-2,3-deoxyribose 5'-phosphate)-DNA + a 5'-end 5'-phospho-2'-deoxyribonucleoside-DNA + H(+)</text>
        <dbReference type="Rhea" id="RHEA:66592"/>
        <dbReference type="Rhea" id="RHEA-COMP:13180"/>
        <dbReference type="Rhea" id="RHEA-COMP:16897"/>
        <dbReference type="Rhea" id="RHEA-COMP:17067"/>
        <dbReference type="ChEBI" id="CHEBI:15378"/>
        <dbReference type="ChEBI" id="CHEBI:136412"/>
        <dbReference type="ChEBI" id="CHEBI:157695"/>
        <dbReference type="ChEBI" id="CHEBI:167181"/>
        <dbReference type="EC" id="4.2.99.18"/>
    </reaction>
</comment>
<dbReference type="GO" id="GO:0005634">
    <property type="term" value="C:nucleus"/>
    <property type="evidence" value="ECO:0007669"/>
    <property type="project" value="UniProtKB-SubCell"/>
</dbReference>
<dbReference type="eggNOG" id="KOG2875">
    <property type="taxonomic scope" value="Eukaryota"/>
</dbReference>
<keyword evidence="9" id="KW-0511">Multifunctional enzyme</keyword>
<dbReference type="Proteomes" id="UP000019132">
    <property type="component" value="Unassembled WGS sequence"/>
</dbReference>
<dbReference type="GO" id="GO:0003684">
    <property type="term" value="F:damaged DNA binding"/>
    <property type="evidence" value="ECO:0007669"/>
    <property type="project" value="InterPro"/>
</dbReference>
<dbReference type="VEuPathDB" id="FungiDB:PYU1_G010549"/>
<evidence type="ECO:0000256" key="2">
    <source>
        <dbReference type="ARBA" id="ARBA00010679"/>
    </source>
</evidence>
<protein>
    <recommendedName>
        <fullName evidence="3">DNA-(apurinic or apyrimidinic site) lyase</fullName>
        <ecNumber evidence="3">4.2.99.18</ecNumber>
    </recommendedName>
</protein>
<dbReference type="GO" id="GO:0140078">
    <property type="term" value="F:class I DNA-(apurinic or apyrimidinic site) endonuclease activity"/>
    <property type="evidence" value="ECO:0007669"/>
    <property type="project" value="UniProtKB-EC"/>
</dbReference>
<comment type="subcellular location">
    <subcellularLocation>
        <location evidence="1">Nucleus</location>
    </subcellularLocation>
</comment>
<evidence type="ECO:0000256" key="3">
    <source>
        <dbReference type="ARBA" id="ARBA00012720"/>
    </source>
</evidence>
<dbReference type="EMBL" id="GL376596">
    <property type="status" value="NOT_ANNOTATED_CDS"/>
    <property type="molecule type" value="Genomic_DNA"/>
</dbReference>
<dbReference type="OMA" id="GYAQEYL"/>
<dbReference type="GO" id="GO:0006285">
    <property type="term" value="P:base-excision repair, AP site formation"/>
    <property type="evidence" value="ECO:0007669"/>
    <property type="project" value="TreeGrafter"/>
</dbReference>
<dbReference type="AlphaFoldDB" id="K3X023"/>
<dbReference type="FunFam" id="1.10.1670.10:FF:000005">
    <property type="entry name" value="N-glycosylase/DNA lyase OGG1"/>
    <property type="match status" value="1"/>
</dbReference>
<dbReference type="FunCoup" id="K3X023">
    <property type="interactions" value="216"/>
</dbReference>
<name>K3X023_GLOUD</name>
<dbReference type="EC" id="4.2.99.18" evidence="3"/>
<reference evidence="13" key="3">
    <citation type="submission" date="2015-02" db="UniProtKB">
        <authorList>
            <consortium name="EnsemblProtists"/>
        </authorList>
    </citation>
    <scope>IDENTIFICATION</scope>
    <source>
        <strain evidence="13">DAOM BR144</strain>
    </source>
</reference>
<organism evidence="13 14">
    <name type="scientific">Globisporangium ultimum (strain ATCC 200006 / CBS 805.95 / DAOM BR144)</name>
    <name type="common">Pythium ultimum</name>
    <dbReference type="NCBI Taxonomy" id="431595"/>
    <lineage>
        <taxon>Eukaryota</taxon>
        <taxon>Sar</taxon>
        <taxon>Stramenopiles</taxon>
        <taxon>Oomycota</taxon>
        <taxon>Peronosporomycetes</taxon>
        <taxon>Pythiales</taxon>
        <taxon>Pythiaceae</taxon>
        <taxon>Globisporangium</taxon>
    </lineage>
</organism>
<dbReference type="Pfam" id="PF00730">
    <property type="entry name" value="HhH-GPD"/>
    <property type="match status" value="1"/>
</dbReference>
<evidence type="ECO:0000256" key="7">
    <source>
        <dbReference type="ARBA" id="ARBA00023239"/>
    </source>
</evidence>
<dbReference type="Gene3D" id="1.10.340.30">
    <property type="entry name" value="Hypothetical protein, domain 2"/>
    <property type="match status" value="1"/>
</dbReference>
<accession>K3X023</accession>
<dbReference type="STRING" id="431595.K3X023"/>
<dbReference type="PANTHER" id="PTHR10242">
    <property type="entry name" value="8-OXOGUANINE DNA GLYCOSYLASE"/>
    <property type="match status" value="1"/>
</dbReference>
<keyword evidence="4" id="KW-0227">DNA damage</keyword>
<dbReference type="Pfam" id="PF07934">
    <property type="entry name" value="OGG_N"/>
    <property type="match status" value="1"/>
</dbReference>
<evidence type="ECO:0000256" key="6">
    <source>
        <dbReference type="ARBA" id="ARBA00023204"/>
    </source>
</evidence>
<dbReference type="SUPFAM" id="SSF48150">
    <property type="entry name" value="DNA-glycosylase"/>
    <property type="match status" value="1"/>
</dbReference>
<evidence type="ECO:0000313" key="14">
    <source>
        <dbReference type="Proteomes" id="UP000019132"/>
    </source>
</evidence>
<dbReference type="GO" id="GO:0034039">
    <property type="term" value="F:8-oxo-7,8-dihydroguanine DNA N-glycosylase activity"/>
    <property type="evidence" value="ECO:0007669"/>
    <property type="project" value="TreeGrafter"/>
</dbReference>
<keyword evidence="7" id="KW-0456">Lyase</keyword>
<evidence type="ECO:0000256" key="10">
    <source>
        <dbReference type="ARBA" id="ARBA00023295"/>
    </source>
</evidence>
<keyword evidence="10" id="KW-0326">Glycosidase</keyword>